<dbReference type="AlphaFoldDB" id="A0A0D2DBY4"/>
<dbReference type="OrthoDB" id="3647at2759"/>
<comment type="subcellular location">
    <subcellularLocation>
        <location evidence="1">Membrane</location>
    </subcellularLocation>
</comment>
<evidence type="ECO:0000313" key="8">
    <source>
        <dbReference type="EMBL" id="KIW59812.1"/>
    </source>
</evidence>
<dbReference type="GO" id="GO:0000030">
    <property type="term" value="F:mannosyltransferase activity"/>
    <property type="evidence" value="ECO:0007669"/>
    <property type="project" value="TreeGrafter"/>
</dbReference>
<feature type="transmembrane region" description="Helical" evidence="7">
    <location>
        <begin position="275"/>
        <end position="298"/>
    </location>
</feature>
<evidence type="ECO:0000256" key="1">
    <source>
        <dbReference type="ARBA" id="ARBA00004370"/>
    </source>
</evidence>
<evidence type="ECO:0000256" key="4">
    <source>
        <dbReference type="ARBA" id="ARBA00022692"/>
    </source>
</evidence>
<evidence type="ECO:0000256" key="6">
    <source>
        <dbReference type="ARBA" id="ARBA00023136"/>
    </source>
</evidence>
<dbReference type="InterPro" id="IPR051706">
    <property type="entry name" value="Glycosyltransferase_domain"/>
</dbReference>
<dbReference type="Gene3D" id="3.90.550.20">
    <property type="match status" value="1"/>
</dbReference>
<keyword evidence="5 7" id="KW-1133">Transmembrane helix</keyword>
<dbReference type="GO" id="GO:0051999">
    <property type="term" value="P:mannosyl-inositol phosphorylceramide biosynthetic process"/>
    <property type="evidence" value="ECO:0007669"/>
    <property type="project" value="TreeGrafter"/>
</dbReference>
<evidence type="ECO:0000256" key="3">
    <source>
        <dbReference type="ARBA" id="ARBA00022679"/>
    </source>
</evidence>
<dbReference type="InterPro" id="IPR007577">
    <property type="entry name" value="GlycoTrfase_DXD_sugar-bd_CS"/>
</dbReference>
<comment type="similarity">
    <text evidence="2">Belongs to the glycosyltransferase 32 family.</text>
</comment>
<dbReference type="HOGENOM" id="CLU_036369_0_0_1"/>
<evidence type="ECO:0000256" key="7">
    <source>
        <dbReference type="SAM" id="Phobius"/>
    </source>
</evidence>
<dbReference type="GO" id="GO:0016020">
    <property type="term" value="C:membrane"/>
    <property type="evidence" value="ECO:0007669"/>
    <property type="project" value="UniProtKB-SubCell"/>
</dbReference>
<dbReference type="GeneID" id="25321986"/>
<gene>
    <name evidence="8" type="ORF">PV05_00078</name>
</gene>
<dbReference type="Proteomes" id="UP000054342">
    <property type="component" value="Unassembled WGS sequence"/>
</dbReference>
<dbReference type="SUPFAM" id="SSF53448">
    <property type="entry name" value="Nucleotide-diphospho-sugar transferases"/>
    <property type="match status" value="1"/>
</dbReference>
<evidence type="ECO:0000313" key="9">
    <source>
        <dbReference type="Proteomes" id="UP000054342"/>
    </source>
</evidence>
<dbReference type="RefSeq" id="XP_013320396.1">
    <property type="nucleotide sequence ID" value="XM_013464942.1"/>
</dbReference>
<name>A0A0D2DBY4_9EURO</name>
<dbReference type="Pfam" id="PF04488">
    <property type="entry name" value="Gly_transf_sug"/>
    <property type="match status" value="1"/>
</dbReference>
<dbReference type="STRING" id="348802.A0A0D2DBY4"/>
<reference evidence="8 9" key="1">
    <citation type="submission" date="2015-01" db="EMBL/GenBank/DDBJ databases">
        <title>The Genome Sequence of Exophiala xenobiotica CBS118157.</title>
        <authorList>
            <consortium name="The Broad Institute Genomics Platform"/>
            <person name="Cuomo C."/>
            <person name="de Hoog S."/>
            <person name="Gorbushina A."/>
            <person name="Stielow B."/>
            <person name="Teixiera M."/>
            <person name="Abouelleil A."/>
            <person name="Chapman S.B."/>
            <person name="Priest M."/>
            <person name="Young S.K."/>
            <person name="Wortman J."/>
            <person name="Nusbaum C."/>
            <person name="Birren B."/>
        </authorList>
    </citation>
    <scope>NUCLEOTIDE SEQUENCE [LARGE SCALE GENOMIC DNA]</scope>
    <source>
        <strain evidence="8 9">CBS 118157</strain>
    </source>
</reference>
<keyword evidence="9" id="KW-1185">Reference proteome</keyword>
<organism evidence="8 9">
    <name type="scientific">Exophiala xenobiotica</name>
    <dbReference type="NCBI Taxonomy" id="348802"/>
    <lineage>
        <taxon>Eukaryota</taxon>
        <taxon>Fungi</taxon>
        <taxon>Dikarya</taxon>
        <taxon>Ascomycota</taxon>
        <taxon>Pezizomycotina</taxon>
        <taxon>Eurotiomycetes</taxon>
        <taxon>Chaetothyriomycetidae</taxon>
        <taxon>Chaetothyriales</taxon>
        <taxon>Herpotrichiellaceae</taxon>
        <taxon>Exophiala</taxon>
    </lineage>
</organism>
<dbReference type="PANTHER" id="PTHR32385">
    <property type="entry name" value="MANNOSYL PHOSPHORYLINOSITOL CERAMIDE SYNTHASE"/>
    <property type="match status" value="1"/>
</dbReference>
<evidence type="ECO:0000256" key="5">
    <source>
        <dbReference type="ARBA" id="ARBA00022989"/>
    </source>
</evidence>
<dbReference type="PANTHER" id="PTHR32385:SF20">
    <property type="entry name" value="MANNOSYL PHOSPHORYLINOSITOL CERAMIDE SYNTHASE CSH1-RELATED"/>
    <property type="match status" value="1"/>
</dbReference>
<evidence type="ECO:0008006" key="10">
    <source>
        <dbReference type="Google" id="ProtNLM"/>
    </source>
</evidence>
<accession>A0A0D2DBY4</accession>
<keyword evidence="6 7" id="KW-0472">Membrane</keyword>
<dbReference type="InterPro" id="IPR029044">
    <property type="entry name" value="Nucleotide-diphossugar_trans"/>
</dbReference>
<evidence type="ECO:0000256" key="2">
    <source>
        <dbReference type="ARBA" id="ARBA00009003"/>
    </source>
</evidence>
<protein>
    <recommendedName>
        <fullName evidence="10">Mannosyl phosphorylinositol ceramide synthase SUR1</fullName>
    </recommendedName>
</protein>
<keyword evidence="4 7" id="KW-0812">Transmembrane</keyword>
<sequence length="330" mass="38440">MRRRVNLVFFLLLLVASPLILFSRFLAFTQLFFEHAGIGITQDHIARGHAANQPNHTAQLIPRIIHRIFHDWHNQSMPADWEEARQTCIDANPDWKDMLWTEETSRDFIRRSYPWFLNTYDGYRFPVQRVDATKYFLMLHYGGIYLDLDNGCLQSLEPLLYLPTWTTDGGRGALSNNILGSVPATAFWRLLTDSLIRYNYNYLFPYITISYASGQWFETAIWQTYHAGSAHGDNPLADSNRPLHRIMMDDRPDAPPWIFFTQLRGGTWVNWDNDLFLWIGDHLVLLAVAICALVALVWRASVRWLGRGCRLRAQNYVVAWEYQAKEVPNV</sequence>
<proteinExistence type="inferred from homology"/>
<dbReference type="EMBL" id="KN847317">
    <property type="protein sequence ID" value="KIW59812.1"/>
    <property type="molecule type" value="Genomic_DNA"/>
</dbReference>
<keyword evidence="3" id="KW-0808">Transferase</keyword>